<feature type="transmembrane region" description="Helical" evidence="2">
    <location>
        <begin position="1050"/>
        <end position="1067"/>
    </location>
</feature>
<dbReference type="Pfam" id="PF01757">
    <property type="entry name" value="Acyl_transf_3"/>
    <property type="match status" value="1"/>
</dbReference>
<name>A0ABT5MKR2_9BURK</name>
<feature type="transmembrane region" description="Helical" evidence="2">
    <location>
        <begin position="102"/>
        <end position="122"/>
    </location>
</feature>
<dbReference type="GO" id="GO:0016746">
    <property type="term" value="F:acyltransferase activity"/>
    <property type="evidence" value="ECO:0007669"/>
    <property type="project" value="UniProtKB-KW"/>
</dbReference>
<feature type="domain" description="Acyltransferase 3" evidence="3">
    <location>
        <begin position="495"/>
        <end position="836"/>
    </location>
</feature>
<feature type="transmembrane region" description="Helical" evidence="2">
    <location>
        <begin position="569"/>
        <end position="589"/>
    </location>
</feature>
<feature type="transmembrane region" description="Helical" evidence="2">
    <location>
        <begin position="1240"/>
        <end position="1261"/>
    </location>
</feature>
<comment type="caution">
    <text evidence="4">The sequence shown here is derived from an EMBL/GenBank/DDBJ whole genome shotgun (WGS) entry which is preliminary data.</text>
</comment>
<dbReference type="RefSeq" id="WP_273929275.1">
    <property type="nucleotide sequence ID" value="NZ_JAQSIO010000012.1"/>
</dbReference>
<dbReference type="Proteomes" id="UP001528672">
    <property type="component" value="Unassembled WGS sequence"/>
</dbReference>
<feature type="transmembrane region" description="Helical" evidence="2">
    <location>
        <begin position="157"/>
        <end position="181"/>
    </location>
</feature>
<feature type="transmembrane region" description="Helical" evidence="2">
    <location>
        <begin position="759"/>
        <end position="779"/>
    </location>
</feature>
<feature type="transmembrane region" description="Helical" evidence="2">
    <location>
        <begin position="1211"/>
        <end position="1228"/>
    </location>
</feature>
<evidence type="ECO:0000313" key="5">
    <source>
        <dbReference type="Proteomes" id="UP001528672"/>
    </source>
</evidence>
<feature type="compositionally biased region" description="Pro residues" evidence="1">
    <location>
        <begin position="462"/>
        <end position="480"/>
    </location>
</feature>
<feature type="transmembrane region" description="Helical" evidence="2">
    <location>
        <begin position="729"/>
        <end position="747"/>
    </location>
</feature>
<evidence type="ECO:0000313" key="4">
    <source>
        <dbReference type="EMBL" id="MDD0816981.1"/>
    </source>
</evidence>
<feature type="transmembrane region" description="Helical" evidence="2">
    <location>
        <begin position="1123"/>
        <end position="1148"/>
    </location>
</feature>
<keyword evidence="2" id="KW-0472">Membrane</keyword>
<feature type="region of interest" description="Disordered" evidence="1">
    <location>
        <begin position="462"/>
        <end position="487"/>
    </location>
</feature>
<feature type="transmembrane region" description="Helical" evidence="2">
    <location>
        <begin position="821"/>
        <end position="842"/>
    </location>
</feature>
<accession>A0ABT5MKR2</accession>
<keyword evidence="4" id="KW-0808">Transferase</keyword>
<feature type="transmembrane region" description="Helical" evidence="2">
    <location>
        <begin position="630"/>
        <end position="650"/>
    </location>
</feature>
<feature type="transmembrane region" description="Helical" evidence="2">
    <location>
        <begin position="372"/>
        <end position="389"/>
    </location>
</feature>
<keyword evidence="5" id="KW-1185">Reference proteome</keyword>
<organism evidence="4 5">
    <name type="scientific">Curvibacter microcysteis</name>
    <dbReference type="NCBI Taxonomy" id="3026419"/>
    <lineage>
        <taxon>Bacteria</taxon>
        <taxon>Pseudomonadati</taxon>
        <taxon>Pseudomonadota</taxon>
        <taxon>Betaproteobacteria</taxon>
        <taxon>Burkholderiales</taxon>
        <taxon>Comamonadaceae</taxon>
        <taxon>Curvibacter</taxon>
    </lineage>
</organism>
<feature type="transmembrane region" description="Helical" evidence="2">
    <location>
        <begin position="77"/>
        <end position="95"/>
    </location>
</feature>
<dbReference type="InterPro" id="IPR050879">
    <property type="entry name" value="Acyltransferase_3"/>
</dbReference>
<reference evidence="4 5" key="1">
    <citation type="submission" date="2023-02" db="EMBL/GenBank/DDBJ databases">
        <title>Bacterial whole genome sequence for Curvibacter sp. HBC28.</title>
        <authorList>
            <person name="Le V."/>
            <person name="Ko S.-R."/>
            <person name="Ahn C.-Y."/>
            <person name="Oh H.-M."/>
        </authorList>
    </citation>
    <scope>NUCLEOTIDE SEQUENCE [LARGE SCALE GENOMIC DNA]</scope>
    <source>
        <strain evidence="4 5">HBC28</strain>
    </source>
</reference>
<evidence type="ECO:0000259" key="3">
    <source>
        <dbReference type="Pfam" id="PF01757"/>
    </source>
</evidence>
<feature type="transmembrane region" description="Helical" evidence="2">
    <location>
        <begin position="988"/>
        <end position="1014"/>
    </location>
</feature>
<feature type="transmembrane region" description="Helical" evidence="2">
    <location>
        <begin position="193"/>
        <end position="211"/>
    </location>
</feature>
<dbReference type="EMBL" id="JAQSIO010000012">
    <property type="protein sequence ID" value="MDD0816981.1"/>
    <property type="molecule type" value="Genomic_DNA"/>
</dbReference>
<feature type="transmembrane region" description="Helical" evidence="2">
    <location>
        <begin position="917"/>
        <end position="939"/>
    </location>
</feature>
<feature type="transmembrane region" description="Helical" evidence="2">
    <location>
        <begin position="422"/>
        <end position="439"/>
    </location>
</feature>
<feature type="transmembrane region" description="Helical" evidence="2">
    <location>
        <begin position="1087"/>
        <end position="1111"/>
    </location>
</feature>
<proteinExistence type="predicted"/>
<evidence type="ECO:0000256" key="1">
    <source>
        <dbReference type="SAM" id="MobiDB-lite"/>
    </source>
</evidence>
<protein>
    <submittedName>
        <fullName evidence="4">Acyltransferase</fullName>
    </submittedName>
</protein>
<feature type="transmembrane region" description="Helical" evidence="2">
    <location>
        <begin position="1026"/>
        <end position="1043"/>
    </location>
</feature>
<feature type="transmembrane region" description="Helical" evidence="2">
    <location>
        <begin position="657"/>
        <end position="680"/>
    </location>
</feature>
<dbReference type="PANTHER" id="PTHR23028">
    <property type="entry name" value="ACETYLTRANSFERASE"/>
    <property type="match status" value="1"/>
</dbReference>
<feature type="transmembrane region" description="Helical" evidence="2">
    <location>
        <begin position="1267"/>
        <end position="1287"/>
    </location>
</feature>
<feature type="transmembrane region" description="Helical" evidence="2">
    <location>
        <begin position="791"/>
        <end position="809"/>
    </location>
</feature>
<keyword evidence="4" id="KW-0012">Acyltransferase</keyword>
<gene>
    <name evidence="4" type="ORF">PSQ39_20280</name>
</gene>
<feature type="transmembrane region" description="Helical" evidence="2">
    <location>
        <begin position="494"/>
        <end position="514"/>
    </location>
</feature>
<evidence type="ECO:0000256" key="2">
    <source>
        <dbReference type="SAM" id="Phobius"/>
    </source>
</evidence>
<feature type="transmembrane region" description="Helical" evidence="2">
    <location>
        <begin position="12"/>
        <end position="33"/>
    </location>
</feature>
<dbReference type="PANTHER" id="PTHR23028:SF53">
    <property type="entry name" value="ACYL_TRANSF_3 DOMAIN-CONTAINING PROTEIN"/>
    <property type="match status" value="1"/>
</dbReference>
<dbReference type="InterPro" id="IPR002656">
    <property type="entry name" value="Acyl_transf_3_dom"/>
</dbReference>
<keyword evidence="2" id="KW-0812">Transmembrane</keyword>
<feature type="transmembrane region" description="Helical" evidence="2">
    <location>
        <begin position="526"/>
        <end position="549"/>
    </location>
</feature>
<feature type="transmembrane region" description="Helical" evidence="2">
    <location>
        <begin position="396"/>
        <end position="416"/>
    </location>
</feature>
<keyword evidence="2" id="KW-1133">Transmembrane helix</keyword>
<feature type="transmembrane region" description="Helical" evidence="2">
    <location>
        <begin position="700"/>
        <end position="717"/>
    </location>
</feature>
<sequence>MPPSPSTPSAYWRILIGLLVVYGAWLLAMWPGALGEDSLAILLEVQTAGEFQAGKPAFWFYFVNTLYASTGRVEAPIAFQLLLTALVFARVLAWCRQQGQRWVFWGLLVLVCLAPHMVFHAGLLYTDGPFSVAAAGLLFELWCACRAGRLSRSGLAMVALTLPFAVLARSNGIVFLLSLVVAVWCLRGRSRQALVALGLACVALGGVTEWMHKGRSHGVMFPLALYETINFMQPRPMGLSPLESRVSAETLKVLDRYAPREQLLAFYDRDYWDPLVYRAGGPDLFRVSTEDRATLVNEFFRYNLWHNLPAFMSSRVNLFLVSALAQGGMGSPLYSESVLKRIKSQSEYRPFGLDGLSAFFDRLYQHSLDWRALLWSPLVGILLVGWMCLQGWRERRVLWLMVAGPYALQIAAIFLFSIAGEYRYWLPLFVFPLVAWPMLREAQTARLAQAVPATPPVPSPVPAPVAPRAPAAPPPPPPAQAGPDHPQAPAAEHFAAIDSLRALAAGLVFFYHFYALSPGPTLELFQYLPVVAMGWIGVDLFLLISGFVITRSGLSQQTLSKPSARRHFIVRRLARIVPLYLLTSVVWLVGVDASALQQGAAMTAWQVFSHLTFLHNLLPNSHGSINGPTWSIALEMQFYVLVLLTLRYAYRLRVWQLLVVLLGTAWAFKGLVALVLAQAQNADQLKVIYTGELPGTLDEFGIGICLALGLYRQWPLLKRLTAPGWRNTLMWLALFALAFHACAQVMASHADYWHHIGMVVFWKTGLVAAFGCLLLAALSLPKPANTLLKPLNYLGQVSYGIYLWHMPVLKVWLQAGQLQGYPLLAAVLLCTLVLAILSWHLIEQPLLKRIPQWAWVQRWCQAGQPVADAPARSPGRVDTAPAPAPAAASSGASAWLAGRFKPGATGEATAHPLRSPWLALALVVFWVGVLRQVDLPGIYMDGVNPDYLAVRVLNPELNNPAWVLPFWGIPFLGGLYHGLQNAYVGVPVFWLMGTTVIALRVAQALFGAAIVVGLFAVTERATRSRVLAGLAAVALAADVAFLASFRTQNYIILGGLAWFMFAIWPLSNPERVPLSRRTWLLSGVASGLAVYGYFVLGFFMPAVVLGVWLAARPGRRWSALFTWGFGAALGLLPYVLGYLSMAIAVGGWTAMLDLLRQLTTSLAPFSSKLSLQETLQHALSLLDLGLGNGGNEQMIFGQQIGAGPWVQVKLWLFRALPLLLFVLLYMRVRAGQAGNRRGSLILLLLPLSYLAVSCLFGTRLWAHHYSVLTPFLYLMLALLAYHLGRIFCQGWTGQPHKRWQRALVLSLGLGLLAGNLSQQQRFFDTLQISGGTGRMTNALNQLAQDALNQPKDTLYLLPDWGFFMPFAYLTGNRVPFRLETNPQMVQSVPKHYPKLSLAFWQAKDTERFQAELRALGVQDAQLRTYYRLDGAPAFYLLTGTR</sequence>